<dbReference type="KEGG" id="thl:TEH_12570"/>
<evidence type="ECO:0000313" key="1">
    <source>
        <dbReference type="EMBL" id="BAK94584.1"/>
    </source>
</evidence>
<accession>A0AAN1SGE0</accession>
<dbReference type="InterPro" id="IPR050583">
    <property type="entry name" value="Mycobacterial_A85_antigen"/>
</dbReference>
<reference evidence="1 2" key="1">
    <citation type="submission" date="2011-01" db="EMBL/GenBank/DDBJ databases">
        <title>Whole genome sequence of Tetragenococcus halophilus NBRC 12172.</title>
        <authorList>
            <person name="Nakazawa H."/>
            <person name="Omata S."/>
            <person name="Koga C."/>
            <person name="Watanabe Y."/>
            <person name="Katano Y."/>
            <person name="Ito N."/>
            <person name="Tsukatani N."/>
            <person name="Ankai A."/>
            <person name="Oguchi A."/>
            <person name="Fukui S."/>
            <person name="Yashiro I."/>
            <person name="Kamata S."/>
            <person name="Hashimoto Y."/>
            <person name="Yamazaki J."/>
            <person name="Taguchi H."/>
            <person name="Tanaka A."/>
            <person name="Koyama T."/>
            <person name="Ichige A."/>
            <person name="Hanya Y."/>
            <person name="Tanikawa S."/>
            <person name="Yamazaki S."/>
            <person name="Fujita N."/>
        </authorList>
    </citation>
    <scope>NUCLEOTIDE SEQUENCE [LARGE SCALE GENOMIC DNA]</scope>
    <source>
        <strain evidence="2">DSM 20338 / JCM 20259 / NCIMB 9735 / NBRC 12172</strain>
    </source>
</reference>
<proteinExistence type="predicted"/>
<dbReference type="SUPFAM" id="SSF53474">
    <property type="entry name" value="alpha/beta-Hydrolases"/>
    <property type="match status" value="1"/>
</dbReference>
<dbReference type="InterPro" id="IPR029058">
    <property type="entry name" value="AB_hydrolase_fold"/>
</dbReference>
<gene>
    <name evidence="1" type="ordered locus">TEH_12570</name>
</gene>
<dbReference type="AlphaFoldDB" id="A0AAN1SGE0"/>
<name>A0AAN1SGE0_TETHN</name>
<dbReference type="PANTHER" id="PTHR48098">
    <property type="entry name" value="ENTEROCHELIN ESTERASE-RELATED"/>
    <property type="match status" value="1"/>
</dbReference>
<evidence type="ECO:0000313" key="2">
    <source>
        <dbReference type="Proteomes" id="UP000002663"/>
    </source>
</evidence>
<dbReference type="EMBL" id="AP012046">
    <property type="protein sequence ID" value="BAK94584.1"/>
    <property type="molecule type" value="Genomic_DNA"/>
</dbReference>
<organism evidence="1 2">
    <name type="scientific">Tetragenococcus halophilus (strain DSM 20338 / JCM 20259 / NCIMB 9735 / NBRC 12172)</name>
    <name type="common">Pediococcus halophilus</name>
    <dbReference type="NCBI Taxonomy" id="945021"/>
    <lineage>
        <taxon>Bacteria</taxon>
        <taxon>Bacillati</taxon>
        <taxon>Bacillota</taxon>
        <taxon>Bacilli</taxon>
        <taxon>Lactobacillales</taxon>
        <taxon>Enterococcaceae</taxon>
        <taxon>Tetragenococcus</taxon>
    </lineage>
</organism>
<sequence>MHFEQRSFYSNQLEKEMPFNVYGHAGKAVLVFPSSGGSQNEYADFGMIASCSSFIEKGLLRFYTAASYDNESWLANNKSPHEMAEAHRCYENYIIQELIPLITYETNSPQVIATGCSMGGFHTLNFALKHPDIFTTAIALSGVYDIRFFTGDYYNDLAVYFNSPIDYLPSLKDPWFIDHYRQNTYITCVGQGDWELPHLLQTKNLQKILEAKELPAWFDYWGEDSAHDWQWWSKQIAYFMNELNKQKTLI</sequence>
<protein>
    <recommendedName>
        <fullName evidence="3">Esterase</fullName>
    </recommendedName>
</protein>
<dbReference type="RefSeq" id="WP_014124640.1">
    <property type="nucleotide sequence ID" value="NC_016052.1"/>
</dbReference>
<dbReference type="Gene3D" id="3.40.50.1820">
    <property type="entry name" value="alpha/beta hydrolase"/>
    <property type="match status" value="1"/>
</dbReference>
<dbReference type="Pfam" id="PF00756">
    <property type="entry name" value="Esterase"/>
    <property type="match status" value="1"/>
</dbReference>
<evidence type="ECO:0008006" key="3">
    <source>
        <dbReference type="Google" id="ProtNLM"/>
    </source>
</evidence>
<dbReference type="InterPro" id="IPR000801">
    <property type="entry name" value="Esterase-like"/>
</dbReference>
<dbReference type="Proteomes" id="UP000002663">
    <property type="component" value="Chromosome"/>
</dbReference>
<dbReference type="PANTHER" id="PTHR48098:SF3">
    <property type="entry name" value="IRON(III) ENTEROBACTIN ESTERASE"/>
    <property type="match status" value="1"/>
</dbReference>